<proteinExistence type="predicted"/>
<dbReference type="Proteomes" id="UP000199577">
    <property type="component" value="Unassembled WGS sequence"/>
</dbReference>
<keyword evidence="2" id="KW-1185">Reference proteome</keyword>
<gene>
    <name evidence="1" type="ORF">SAMN05421747_10444</name>
</gene>
<reference evidence="1 2" key="1">
    <citation type="submission" date="2016-10" db="EMBL/GenBank/DDBJ databases">
        <authorList>
            <person name="de Groot N.N."/>
        </authorList>
    </citation>
    <scope>NUCLEOTIDE SEQUENCE [LARGE SCALE GENOMIC DNA]</scope>
    <source>
        <strain evidence="1 2">DSM 22900</strain>
    </source>
</reference>
<name>A0A1I1G914_9SPHI</name>
<organism evidence="1 2">
    <name type="scientific">Parapedobacter composti</name>
    <dbReference type="NCBI Taxonomy" id="623281"/>
    <lineage>
        <taxon>Bacteria</taxon>
        <taxon>Pseudomonadati</taxon>
        <taxon>Bacteroidota</taxon>
        <taxon>Sphingobacteriia</taxon>
        <taxon>Sphingobacteriales</taxon>
        <taxon>Sphingobacteriaceae</taxon>
        <taxon>Parapedobacter</taxon>
    </lineage>
</organism>
<protein>
    <submittedName>
        <fullName evidence="1">Uncharacterized protein</fullName>
    </submittedName>
</protein>
<dbReference type="AlphaFoldDB" id="A0A1I1G914"/>
<evidence type="ECO:0000313" key="1">
    <source>
        <dbReference type="EMBL" id="SFC08064.1"/>
    </source>
</evidence>
<evidence type="ECO:0000313" key="2">
    <source>
        <dbReference type="Proteomes" id="UP000199577"/>
    </source>
</evidence>
<accession>A0A1I1G914</accession>
<dbReference type="STRING" id="623281.SAMN05421747_10444"/>
<dbReference type="EMBL" id="FOLL01000004">
    <property type="protein sequence ID" value="SFC08064.1"/>
    <property type="molecule type" value="Genomic_DNA"/>
</dbReference>
<sequence length="57" mass="6561">MIFGKKNNSLAAKRLNIVLNSGQIYCFQIIPHFVELGQHRKSDKISPIHKFRITLVP</sequence>